<dbReference type="InterPro" id="IPR013783">
    <property type="entry name" value="Ig-like_fold"/>
</dbReference>
<dbReference type="Pfam" id="PF07679">
    <property type="entry name" value="I-set"/>
    <property type="match status" value="1"/>
</dbReference>
<dbReference type="GO" id="GO:0050808">
    <property type="term" value="P:synapse organization"/>
    <property type="evidence" value="ECO:0007669"/>
    <property type="project" value="TreeGrafter"/>
</dbReference>
<accession>A0A8S4PVK7</accession>
<dbReference type="AlphaFoldDB" id="A0A8S4PVK7"/>
<dbReference type="SMART" id="SM00409">
    <property type="entry name" value="IG"/>
    <property type="match status" value="3"/>
</dbReference>
<dbReference type="GO" id="GO:0043025">
    <property type="term" value="C:neuronal cell body"/>
    <property type="evidence" value="ECO:0007669"/>
    <property type="project" value="TreeGrafter"/>
</dbReference>
<dbReference type="CDD" id="cd00096">
    <property type="entry name" value="Ig"/>
    <property type="match status" value="1"/>
</dbReference>
<dbReference type="PROSITE" id="PS50835">
    <property type="entry name" value="IG_LIKE"/>
    <property type="match status" value="3"/>
</dbReference>
<reference evidence="4" key="1">
    <citation type="submission" date="2022-03" db="EMBL/GenBank/DDBJ databases">
        <authorList>
            <person name="Martin C."/>
        </authorList>
    </citation>
    <scope>NUCLEOTIDE SEQUENCE</scope>
</reference>
<proteinExistence type="predicted"/>
<dbReference type="InterPro" id="IPR036179">
    <property type="entry name" value="Ig-like_dom_sf"/>
</dbReference>
<feature type="transmembrane region" description="Helical" evidence="1">
    <location>
        <begin position="346"/>
        <end position="369"/>
    </location>
</feature>
<dbReference type="Proteomes" id="UP000749559">
    <property type="component" value="Unassembled WGS sequence"/>
</dbReference>
<comment type="caution">
    <text evidence="4">The sequence shown here is derived from an EMBL/GenBank/DDBJ whole genome shotgun (WGS) entry which is preliminary data.</text>
</comment>
<feature type="domain" description="Ig-like" evidence="3">
    <location>
        <begin position="145"/>
        <end position="231"/>
    </location>
</feature>
<dbReference type="InterPro" id="IPR007110">
    <property type="entry name" value="Ig-like_dom"/>
</dbReference>
<keyword evidence="2" id="KW-0732">Signal</keyword>
<dbReference type="InterPro" id="IPR003598">
    <property type="entry name" value="Ig_sub2"/>
</dbReference>
<dbReference type="GO" id="GO:0008046">
    <property type="term" value="F:axon guidance receptor activity"/>
    <property type="evidence" value="ECO:0007669"/>
    <property type="project" value="TreeGrafter"/>
</dbReference>
<feature type="domain" description="Ig-like" evidence="3">
    <location>
        <begin position="31"/>
        <end position="140"/>
    </location>
</feature>
<dbReference type="InterPro" id="IPR013098">
    <property type="entry name" value="Ig_I-set"/>
</dbReference>
<keyword evidence="1" id="KW-0472">Membrane</keyword>
<organism evidence="4 5">
    <name type="scientific">Owenia fusiformis</name>
    <name type="common">Polychaete worm</name>
    <dbReference type="NCBI Taxonomy" id="6347"/>
    <lineage>
        <taxon>Eukaryota</taxon>
        <taxon>Metazoa</taxon>
        <taxon>Spiralia</taxon>
        <taxon>Lophotrochozoa</taxon>
        <taxon>Annelida</taxon>
        <taxon>Polychaeta</taxon>
        <taxon>Sedentaria</taxon>
        <taxon>Canalipalpata</taxon>
        <taxon>Sabellida</taxon>
        <taxon>Oweniida</taxon>
        <taxon>Oweniidae</taxon>
        <taxon>Owenia</taxon>
    </lineage>
</organism>
<feature type="signal peptide" evidence="2">
    <location>
        <begin position="1"/>
        <end position="19"/>
    </location>
</feature>
<dbReference type="GO" id="GO:0005886">
    <property type="term" value="C:plasma membrane"/>
    <property type="evidence" value="ECO:0007669"/>
    <property type="project" value="TreeGrafter"/>
</dbReference>
<keyword evidence="1" id="KW-0812">Transmembrane</keyword>
<name>A0A8S4PVK7_OWEFU</name>
<keyword evidence="5" id="KW-1185">Reference proteome</keyword>
<dbReference type="PANTHER" id="PTHR45080">
    <property type="entry name" value="CONTACTIN 5"/>
    <property type="match status" value="1"/>
</dbReference>
<dbReference type="InterPro" id="IPR003599">
    <property type="entry name" value="Ig_sub"/>
</dbReference>
<dbReference type="InterPro" id="IPR050958">
    <property type="entry name" value="Cell_Adh-Cytoskel_Orgn"/>
</dbReference>
<evidence type="ECO:0000313" key="5">
    <source>
        <dbReference type="Proteomes" id="UP000749559"/>
    </source>
</evidence>
<evidence type="ECO:0000256" key="2">
    <source>
        <dbReference type="SAM" id="SignalP"/>
    </source>
</evidence>
<evidence type="ECO:0000259" key="3">
    <source>
        <dbReference type="PROSITE" id="PS50835"/>
    </source>
</evidence>
<sequence length="370" mass="40825">MKGLLLLACISVGIVNVYGQVPILDIIQTVPETNTVTNEMRAQMDSDVTLSCMVENKPSDVSVIWQKIIFYPNGTKGDPFRISTDTHPEDNTKYSIEKPTPLVWRLRIKAIQIVDEGYYNCYVQVTDAAGNNVQEGRTVSVTAAPKILDAESSSDSTVREGENIDLHCNASGRPFPTILWTKGGNAVLPGGGVTRLSSLLTISNAEPSFRGTYMCTAMNEMGIDRRSIYLDVKFAPRPRFDPVRQLQAIGYRKEIVCAIEGNPEPLPNQISWVNKMGERITDSSRFKIQYSLGAMNRVESELTIFNVQEEDFQQYSCRAFNNEGSSLATMELVKTDTPQPGKIGQIIAGGSATMVSIATMVVCIVVRLIH</sequence>
<dbReference type="OrthoDB" id="6279819at2759"/>
<dbReference type="SMART" id="SM00408">
    <property type="entry name" value="IGc2"/>
    <property type="match status" value="3"/>
</dbReference>
<evidence type="ECO:0000313" key="4">
    <source>
        <dbReference type="EMBL" id="CAH1797559.1"/>
    </source>
</evidence>
<feature type="chain" id="PRO_5035945895" description="Ig-like domain-containing protein" evidence="2">
    <location>
        <begin position="20"/>
        <end position="370"/>
    </location>
</feature>
<dbReference type="Gene3D" id="2.60.40.10">
    <property type="entry name" value="Immunoglobulins"/>
    <property type="match status" value="3"/>
</dbReference>
<dbReference type="Pfam" id="PF13927">
    <property type="entry name" value="Ig_3"/>
    <property type="match status" value="1"/>
</dbReference>
<dbReference type="PANTHER" id="PTHR45080:SF33">
    <property type="entry name" value="IG-LIKE DOMAIN-CONTAINING PROTEIN"/>
    <property type="match status" value="1"/>
</dbReference>
<protein>
    <recommendedName>
        <fullName evidence="3">Ig-like domain-containing protein</fullName>
    </recommendedName>
</protein>
<dbReference type="GO" id="GO:0030424">
    <property type="term" value="C:axon"/>
    <property type="evidence" value="ECO:0007669"/>
    <property type="project" value="TreeGrafter"/>
</dbReference>
<dbReference type="GO" id="GO:0007156">
    <property type="term" value="P:homophilic cell adhesion via plasma membrane adhesion molecules"/>
    <property type="evidence" value="ECO:0007669"/>
    <property type="project" value="TreeGrafter"/>
</dbReference>
<evidence type="ECO:0000256" key="1">
    <source>
        <dbReference type="SAM" id="Phobius"/>
    </source>
</evidence>
<dbReference type="SUPFAM" id="SSF48726">
    <property type="entry name" value="Immunoglobulin"/>
    <property type="match status" value="3"/>
</dbReference>
<dbReference type="EMBL" id="CAIIXF020000010">
    <property type="protein sequence ID" value="CAH1797559.1"/>
    <property type="molecule type" value="Genomic_DNA"/>
</dbReference>
<gene>
    <name evidence="4" type="ORF">OFUS_LOCUS21823</name>
</gene>
<keyword evidence="1" id="KW-1133">Transmembrane helix</keyword>
<feature type="domain" description="Ig-like" evidence="3">
    <location>
        <begin position="238"/>
        <end position="333"/>
    </location>
</feature>